<dbReference type="Proteomes" id="UP000663877">
    <property type="component" value="Unassembled WGS sequence"/>
</dbReference>
<dbReference type="EMBL" id="CAJNOI010000500">
    <property type="protein sequence ID" value="CAF1294660.1"/>
    <property type="molecule type" value="Genomic_DNA"/>
</dbReference>
<evidence type="ECO:0000313" key="2">
    <source>
        <dbReference type="EMBL" id="CAF1168517.1"/>
    </source>
</evidence>
<evidence type="ECO:0000313" key="5">
    <source>
        <dbReference type="EMBL" id="CAF1571401.1"/>
    </source>
</evidence>
<reference evidence="5" key="1">
    <citation type="submission" date="2021-02" db="EMBL/GenBank/DDBJ databases">
        <authorList>
            <person name="Nowell W R."/>
        </authorList>
    </citation>
    <scope>NUCLEOTIDE SEQUENCE</scope>
</reference>
<organism evidence="5 6">
    <name type="scientific">Adineta steineri</name>
    <dbReference type="NCBI Taxonomy" id="433720"/>
    <lineage>
        <taxon>Eukaryota</taxon>
        <taxon>Metazoa</taxon>
        <taxon>Spiralia</taxon>
        <taxon>Gnathifera</taxon>
        <taxon>Rotifera</taxon>
        <taxon>Eurotatoria</taxon>
        <taxon>Bdelloidea</taxon>
        <taxon>Adinetida</taxon>
        <taxon>Adinetidae</taxon>
        <taxon>Adineta</taxon>
    </lineage>
</organism>
<accession>A0A815YJ50</accession>
<comment type="caution">
    <text evidence="5">The sequence shown here is derived from an EMBL/GenBank/DDBJ whole genome shotgun (WGS) entry which is preliminary data.</text>
</comment>
<name>A0A815YJ50_9BILA</name>
<dbReference type="EMBL" id="CAJNOM010000358">
    <property type="protein sequence ID" value="CAF1388607.1"/>
    <property type="molecule type" value="Genomic_DNA"/>
</dbReference>
<feature type="chain" id="PRO_5035609111" evidence="1">
    <location>
        <begin position="25"/>
        <end position="160"/>
    </location>
</feature>
<dbReference type="EMBL" id="CAJNOM010000849">
    <property type="protein sequence ID" value="CAF1571401.1"/>
    <property type="molecule type" value="Genomic_DNA"/>
</dbReference>
<evidence type="ECO:0000313" key="3">
    <source>
        <dbReference type="EMBL" id="CAF1294660.1"/>
    </source>
</evidence>
<protein>
    <submittedName>
        <fullName evidence="5">Uncharacterized protein</fullName>
    </submittedName>
</protein>
<dbReference type="OrthoDB" id="9981821at2759"/>
<evidence type="ECO:0000313" key="4">
    <source>
        <dbReference type="EMBL" id="CAF1388607.1"/>
    </source>
</evidence>
<keyword evidence="6" id="KW-1185">Reference proteome</keyword>
<evidence type="ECO:0000256" key="1">
    <source>
        <dbReference type="SAM" id="SignalP"/>
    </source>
</evidence>
<evidence type="ECO:0000313" key="6">
    <source>
        <dbReference type="Proteomes" id="UP000663832"/>
    </source>
</evidence>
<gene>
    <name evidence="2" type="ORF">BJG266_LOCUS25057</name>
    <name evidence="3" type="ORF">BJG266_LOCUS31940</name>
    <name evidence="4" type="ORF">QVE165_LOCUS36077</name>
    <name evidence="5" type="ORF">QVE165_LOCUS48876</name>
</gene>
<dbReference type="AlphaFoldDB" id="A0A815YJ50"/>
<sequence length="160" mass="18510">MMPSNIIILQFSITFLLMMTFSSTTIIPQTTEMLSETSQSYHDEHKPTADIENYHHKLHGVPIASKHIAYTNDDSPSEEEYDIDYLPIYHYEAFQHELNNNNKRETDEGTGGENRAWAIPYRFGKRAAMPYRFGKRAAMPYRFGKRAGMHFRLGKKSASL</sequence>
<feature type="signal peptide" evidence="1">
    <location>
        <begin position="1"/>
        <end position="24"/>
    </location>
</feature>
<keyword evidence="1" id="KW-0732">Signal</keyword>
<dbReference type="Proteomes" id="UP000663832">
    <property type="component" value="Unassembled WGS sequence"/>
</dbReference>
<dbReference type="EMBL" id="CAJNOI010000187">
    <property type="protein sequence ID" value="CAF1168517.1"/>
    <property type="molecule type" value="Genomic_DNA"/>
</dbReference>
<proteinExistence type="predicted"/>